<evidence type="ECO:0000256" key="1">
    <source>
        <dbReference type="SAM" id="MobiDB-lite"/>
    </source>
</evidence>
<feature type="compositionally biased region" description="Low complexity" evidence="1">
    <location>
        <begin position="12"/>
        <end position="23"/>
    </location>
</feature>
<proteinExistence type="predicted"/>
<keyword evidence="3" id="KW-1185">Reference proteome</keyword>
<evidence type="ECO:0000313" key="3">
    <source>
        <dbReference type="Proteomes" id="UP001500751"/>
    </source>
</evidence>
<feature type="region of interest" description="Disordered" evidence="1">
    <location>
        <begin position="1"/>
        <end position="67"/>
    </location>
</feature>
<sequence length="67" mass="7323">MAAWTAAERELSFSPSKKATSSSGREMRNFVVTRQFYPDKKFSSPSSTRNADSGGPPKRTAAVPLSR</sequence>
<organism evidence="2 3">
    <name type="scientific">Catenulispora yoronensis</name>
    <dbReference type="NCBI Taxonomy" id="450799"/>
    <lineage>
        <taxon>Bacteria</taxon>
        <taxon>Bacillati</taxon>
        <taxon>Actinomycetota</taxon>
        <taxon>Actinomycetes</taxon>
        <taxon>Catenulisporales</taxon>
        <taxon>Catenulisporaceae</taxon>
        <taxon>Catenulispora</taxon>
    </lineage>
</organism>
<name>A0ABN2TQT2_9ACTN</name>
<accession>A0ABN2TQT2</accession>
<gene>
    <name evidence="2" type="ORF">GCM10009839_11910</name>
</gene>
<dbReference type="EMBL" id="BAAAQN010000005">
    <property type="protein sequence ID" value="GAA2017654.1"/>
    <property type="molecule type" value="Genomic_DNA"/>
</dbReference>
<dbReference type="Proteomes" id="UP001500751">
    <property type="component" value="Unassembled WGS sequence"/>
</dbReference>
<comment type="caution">
    <text evidence="2">The sequence shown here is derived from an EMBL/GenBank/DDBJ whole genome shotgun (WGS) entry which is preliminary data.</text>
</comment>
<reference evidence="2 3" key="1">
    <citation type="journal article" date="2019" name="Int. J. Syst. Evol. Microbiol.">
        <title>The Global Catalogue of Microorganisms (GCM) 10K type strain sequencing project: providing services to taxonomists for standard genome sequencing and annotation.</title>
        <authorList>
            <consortium name="The Broad Institute Genomics Platform"/>
            <consortium name="The Broad Institute Genome Sequencing Center for Infectious Disease"/>
            <person name="Wu L."/>
            <person name="Ma J."/>
        </authorList>
    </citation>
    <scope>NUCLEOTIDE SEQUENCE [LARGE SCALE GENOMIC DNA]</scope>
    <source>
        <strain evidence="2 3">JCM 16014</strain>
    </source>
</reference>
<protein>
    <submittedName>
        <fullName evidence="2">Uncharacterized protein</fullName>
    </submittedName>
</protein>
<evidence type="ECO:0000313" key="2">
    <source>
        <dbReference type="EMBL" id="GAA2017654.1"/>
    </source>
</evidence>